<organism evidence="2 3">
    <name type="scientific">Eiseniibacteriota bacterium</name>
    <dbReference type="NCBI Taxonomy" id="2212470"/>
    <lineage>
        <taxon>Bacteria</taxon>
        <taxon>Candidatus Eiseniibacteriota</taxon>
    </lineage>
</organism>
<accession>A0A933SA38</accession>
<sequence length="210" mass="21427">MKRFACTFALLLCATAAAPAVADLWWPANSTIPSRITIVGWSGARPDAAVGQFEVVVRDLANNPVPGSVVVIDFSSLPEVHLASDQMDAAVLTNCAQHSVRRFTDAAGRAVFTVMGHGGNATLAPGPLRAHIYADGVLLGSPLVAILDVDGSGGAGANDVALFLDSFALPQPPGCFDYDGSEFVGANDLAVWLNAAGLAGSAVTAPGICP</sequence>
<feature type="signal peptide" evidence="1">
    <location>
        <begin position="1"/>
        <end position="22"/>
    </location>
</feature>
<evidence type="ECO:0000313" key="2">
    <source>
        <dbReference type="EMBL" id="MBI5168337.1"/>
    </source>
</evidence>
<dbReference type="Proteomes" id="UP000696931">
    <property type="component" value="Unassembled WGS sequence"/>
</dbReference>
<gene>
    <name evidence="2" type="ORF">HZA61_02495</name>
</gene>
<comment type="caution">
    <text evidence="2">The sequence shown here is derived from an EMBL/GenBank/DDBJ whole genome shotgun (WGS) entry which is preliminary data.</text>
</comment>
<dbReference type="EMBL" id="JACRIW010000020">
    <property type="protein sequence ID" value="MBI5168337.1"/>
    <property type="molecule type" value="Genomic_DNA"/>
</dbReference>
<protein>
    <submittedName>
        <fullName evidence="2">Uncharacterized protein</fullName>
    </submittedName>
</protein>
<keyword evidence="1" id="KW-0732">Signal</keyword>
<dbReference type="AlphaFoldDB" id="A0A933SA38"/>
<proteinExistence type="predicted"/>
<evidence type="ECO:0000313" key="3">
    <source>
        <dbReference type="Proteomes" id="UP000696931"/>
    </source>
</evidence>
<reference evidence="2" key="1">
    <citation type="submission" date="2020-07" db="EMBL/GenBank/DDBJ databases">
        <title>Huge and variable diversity of episymbiotic CPR bacteria and DPANN archaea in groundwater ecosystems.</title>
        <authorList>
            <person name="He C.Y."/>
            <person name="Keren R."/>
            <person name="Whittaker M."/>
            <person name="Farag I.F."/>
            <person name="Doudna J."/>
            <person name="Cate J.H.D."/>
            <person name="Banfield J.F."/>
        </authorList>
    </citation>
    <scope>NUCLEOTIDE SEQUENCE</scope>
    <source>
        <strain evidence="2">NC_groundwater_1813_Pr3_B-0.1um_71_17</strain>
    </source>
</reference>
<evidence type="ECO:0000256" key="1">
    <source>
        <dbReference type="SAM" id="SignalP"/>
    </source>
</evidence>
<feature type="chain" id="PRO_5036727476" evidence="1">
    <location>
        <begin position="23"/>
        <end position="210"/>
    </location>
</feature>
<name>A0A933SA38_UNCEI</name>